<dbReference type="InterPro" id="IPR007346">
    <property type="entry name" value="Endonuclease-I"/>
</dbReference>
<dbReference type="InterPro" id="IPR044925">
    <property type="entry name" value="His-Me_finger_sf"/>
</dbReference>
<organism evidence="4 5">
    <name type="scientific">Pseudoalteromonas ulvae</name>
    <dbReference type="NCBI Taxonomy" id="107327"/>
    <lineage>
        <taxon>Bacteria</taxon>
        <taxon>Pseudomonadati</taxon>
        <taxon>Pseudomonadota</taxon>
        <taxon>Gammaproteobacteria</taxon>
        <taxon>Alteromonadales</taxon>
        <taxon>Pseudoalteromonadaceae</taxon>
        <taxon>Pseudoalteromonas</taxon>
    </lineage>
</organism>
<protein>
    <submittedName>
        <fullName evidence="4">Endonuclease I</fullName>
    </submittedName>
</protein>
<dbReference type="OrthoDB" id="9800417at2"/>
<keyword evidence="2" id="KW-0540">Nuclease</keyword>
<dbReference type="PANTHER" id="PTHR33607">
    <property type="entry name" value="ENDONUCLEASE-1"/>
    <property type="match status" value="1"/>
</dbReference>
<dbReference type="GO" id="GO:0016787">
    <property type="term" value="F:hydrolase activity"/>
    <property type="evidence" value="ECO:0007669"/>
    <property type="project" value="UniProtKB-KW"/>
</dbReference>
<comment type="similarity">
    <text evidence="1">Belongs to the EndA/NucM nuclease family.</text>
</comment>
<evidence type="ECO:0000313" key="5">
    <source>
        <dbReference type="Proteomes" id="UP000194841"/>
    </source>
</evidence>
<dbReference type="InterPro" id="IPR008979">
    <property type="entry name" value="Galactose-bd-like_sf"/>
</dbReference>
<evidence type="ECO:0000256" key="3">
    <source>
        <dbReference type="ARBA" id="ARBA00022801"/>
    </source>
</evidence>
<dbReference type="Pfam" id="PF04231">
    <property type="entry name" value="Endonuclease_1"/>
    <property type="match status" value="1"/>
</dbReference>
<dbReference type="AlphaFoldDB" id="A0A244CPM5"/>
<accession>A0A244CPM5</accession>
<dbReference type="GO" id="GO:0004519">
    <property type="term" value="F:endonuclease activity"/>
    <property type="evidence" value="ECO:0007669"/>
    <property type="project" value="UniProtKB-KW"/>
</dbReference>
<gene>
    <name evidence="4" type="ORF">B1199_14735</name>
</gene>
<evidence type="ECO:0000256" key="2">
    <source>
        <dbReference type="ARBA" id="ARBA00022722"/>
    </source>
</evidence>
<evidence type="ECO:0000313" key="4">
    <source>
        <dbReference type="EMBL" id="OUL57436.1"/>
    </source>
</evidence>
<dbReference type="PANTHER" id="PTHR33607:SF2">
    <property type="entry name" value="ENDONUCLEASE-1"/>
    <property type="match status" value="1"/>
</dbReference>
<keyword evidence="5" id="KW-1185">Reference proteome</keyword>
<proteinExistence type="inferred from homology"/>
<sequence>MALTILCAAGFSAQADVVNGGFESWQGSRAAGWDTIDSGIVVTQQSNIVKVGSSSAQVTVNTASQASTDLLQTVDVIAGQTYAFSTWVYHTEGAVKARLIVDGYQGYSDEHSVNQWQQIQYAYTATSSKKITVGLRFYDVTGFDGSEIVYVDDFQPSATPPPTDNNQCTEDNATLSLTTDNYGSETSWSLTGSAGEVASATGLSNNTLYTKSYCLLPGEYTFTINDAYGDGICCTYGQGSYQITVANNVVVSGASFGRSESKTFTIAATSPGNGGGTPPADLETYYTPVTGLTGFDLKTGLYNIIAGHNAQGYGAIWGFYELHALDKYYEDDGSILDIYSEKPQGTDSYNYIKVSNQCGSYSGEGGCYNREHSFPKSWFGGQVEPMNSDIHHIFATDGFVNSKRSSFPYGEVGAATFTSSNGSQLGQAVSTLGFSGTVFEPIDEFKGDLARAYFYMATRYENVIAGWQSNSSYGDAILNGSSDKVFENWHITMLLRWHQQDPVSQKEIDRNNAAFEHQGNRNPFIDHPEFATMIWQ</sequence>
<reference evidence="4 5" key="1">
    <citation type="submission" date="2017-02" db="EMBL/GenBank/DDBJ databases">
        <title>Pseudoalteromonas ulvae TC14 Genome.</title>
        <authorList>
            <person name="Molmeret M."/>
        </authorList>
    </citation>
    <scope>NUCLEOTIDE SEQUENCE [LARGE SCALE GENOMIC DNA]</scope>
    <source>
        <strain evidence="4">TC14</strain>
    </source>
</reference>
<keyword evidence="3" id="KW-0378">Hydrolase</keyword>
<dbReference type="SUPFAM" id="SSF49785">
    <property type="entry name" value="Galactose-binding domain-like"/>
    <property type="match status" value="1"/>
</dbReference>
<dbReference type="Proteomes" id="UP000194841">
    <property type="component" value="Unassembled WGS sequence"/>
</dbReference>
<dbReference type="EMBL" id="MWPV01000004">
    <property type="protein sequence ID" value="OUL57436.1"/>
    <property type="molecule type" value="Genomic_DNA"/>
</dbReference>
<comment type="caution">
    <text evidence="4">The sequence shown here is derived from an EMBL/GenBank/DDBJ whole genome shotgun (WGS) entry which is preliminary data.</text>
</comment>
<evidence type="ECO:0000256" key="1">
    <source>
        <dbReference type="ARBA" id="ARBA00006429"/>
    </source>
</evidence>
<keyword evidence="4" id="KW-0255">Endonuclease</keyword>
<dbReference type="Gene3D" id="2.60.120.260">
    <property type="entry name" value="Galactose-binding domain-like"/>
    <property type="match status" value="1"/>
</dbReference>
<dbReference type="SUPFAM" id="SSF54060">
    <property type="entry name" value="His-Me finger endonucleases"/>
    <property type="match status" value="1"/>
</dbReference>
<name>A0A244CPM5_PSEDV</name>